<comment type="similarity">
    <text evidence="4">Belongs to the HisA/HisF family.</text>
</comment>
<evidence type="ECO:0000256" key="2">
    <source>
        <dbReference type="ARBA" id="ARBA00004496"/>
    </source>
</evidence>
<comment type="subcellular location">
    <subcellularLocation>
        <location evidence="2">Cytoplasm</location>
    </subcellularLocation>
</comment>
<dbReference type="GO" id="GO:0000105">
    <property type="term" value="P:L-histidine biosynthetic process"/>
    <property type="evidence" value="ECO:0007669"/>
    <property type="project" value="UniProtKB-UniPathway"/>
</dbReference>
<dbReference type="Pfam" id="PF00977">
    <property type="entry name" value="His_biosynth"/>
    <property type="match status" value="1"/>
</dbReference>
<dbReference type="InterPro" id="IPR006063">
    <property type="entry name" value="HisA_bact_arch"/>
</dbReference>
<reference evidence="10" key="1">
    <citation type="submission" date="2018-05" db="EMBL/GenBank/DDBJ databases">
        <authorList>
            <person name="Lanie J.A."/>
            <person name="Ng W.-L."/>
            <person name="Kazmierczak K.M."/>
            <person name="Andrzejewski T.M."/>
            <person name="Davidsen T.M."/>
            <person name="Wayne K.J."/>
            <person name="Tettelin H."/>
            <person name="Glass J.I."/>
            <person name="Rusch D."/>
            <person name="Podicherti R."/>
            <person name="Tsui H.-C.T."/>
            <person name="Winkler M.E."/>
        </authorList>
    </citation>
    <scope>NUCLEOTIDE SEQUENCE</scope>
</reference>
<dbReference type="GO" id="GO:0003949">
    <property type="term" value="F:1-(5-phosphoribosyl)-5-[(5-phosphoribosylamino)methylideneamino]imidazole-4-carboxamide isomerase activity"/>
    <property type="evidence" value="ECO:0007669"/>
    <property type="project" value="UniProtKB-EC"/>
</dbReference>
<keyword evidence="8" id="KW-0368">Histidine biosynthesis</keyword>
<dbReference type="InterPro" id="IPR023016">
    <property type="entry name" value="HisA/PriA"/>
</dbReference>
<dbReference type="InterPro" id="IPR011060">
    <property type="entry name" value="RibuloseP-bd_barrel"/>
</dbReference>
<gene>
    <name evidence="10" type="ORF">METZ01_LOCUS188843</name>
</gene>
<evidence type="ECO:0000256" key="6">
    <source>
        <dbReference type="ARBA" id="ARBA00022490"/>
    </source>
</evidence>
<keyword evidence="7" id="KW-0028">Amino-acid biosynthesis</keyword>
<dbReference type="InterPro" id="IPR013785">
    <property type="entry name" value="Aldolase_TIM"/>
</dbReference>
<keyword evidence="9" id="KW-0413">Isomerase</keyword>
<proteinExistence type="inferred from homology"/>
<dbReference type="GO" id="GO:0005737">
    <property type="term" value="C:cytoplasm"/>
    <property type="evidence" value="ECO:0007669"/>
    <property type="project" value="UniProtKB-SubCell"/>
</dbReference>
<keyword evidence="6" id="KW-0963">Cytoplasm</keyword>
<dbReference type="InterPro" id="IPR044524">
    <property type="entry name" value="Isoase_HisA-like"/>
</dbReference>
<evidence type="ECO:0000313" key="10">
    <source>
        <dbReference type="EMBL" id="SVB35989.1"/>
    </source>
</evidence>
<organism evidence="10">
    <name type="scientific">marine metagenome</name>
    <dbReference type="NCBI Taxonomy" id="408172"/>
    <lineage>
        <taxon>unclassified sequences</taxon>
        <taxon>metagenomes</taxon>
        <taxon>ecological metagenomes</taxon>
    </lineage>
</organism>
<comment type="pathway">
    <text evidence="3">Amino-acid biosynthesis; L-histidine biosynthesis; L-histidine from 5-phospho-alpha-D-ribose 1-diphosphate: step 4/9.</text>
</comment>
<comment type="catalytic activity">
    <reaction evidence="1">
        <text>1-(5-phospho-beta-D-ribosyl)-5-[(5-phospho-beta-D-ribosylamino)methylideneamino]imidazole-4-carboxamide = 5-[(5-phospho-1-deoxy-D-ribulos-1-ylimino)methylamino]-1-(5-phospho-beta-D-ribosyl)imidazole-4-carboxamide</text>
        <dbReference type="Rhea" id="RHEA:15469"/>
        <dbReference type="ChEBI" id="CHEBI:58435"/>
        <dbReference type="ChEBI" id="CHEBI:58525"/>
        <dbReference type="EC" id="5.3.1.16"/>
    </reaction>
</comment>
<dbReference type="PANTHER" id="PTHR43090:SF2">
    <property type="entry name" value="1-(5-PHOSPHORIBOSYL)-5-[(5-PHOSPHORIBOSYLAMINO)METHYLIDENEAMINO] IMIDAZOLE-4-CARBOXAMIDE ISOMERASE"/>
    <property type="match status" value="1"/>
</dbReference>
<dbReference type="SUPFAM" id="SSF51366">
    <property type="entry name" value="Ribulose-phoshate binding barrel"/>
    <property type="match status" value="1"/>
</dbReference>
<name>A0A382DCV3_9ZZZZ</name>
<dbReference type="FunFam" id="3.20.20.70:FF:000009">
    <property type="entry name" value="1-(5-phosphoribosyl)-5-[(5-phosphoribosylamino)methylideneamino] imidazole-4-carboxamide isomerase"/>
    <property type="match status" value="1"/>
</dbReference>
<dbReference type="EC" id="5.3.1.16" evidence="5"/>
<sequence length="244" mass="26213">MTIYPAIDLKAGRCVRLLQGRADAETVYHDDPVVPAQAWKEAGTKWLHLVDLDGAFEGSSSNLEAVRRIIALGDLRVQLGGGLRNEEAVEAVLDAGVERAIIGTRACAEPDWTRNLIERFGPERIAVGIDARDGKVATKGWVEITETTALDLAREMSDLGVRWIIHTDIATDGAMSGPNLQAQQEMAVAIPDCKLIASGGVTNSQDLEDLNALAANHPNVEGVIVGKSLYEGTIDLGMALETYQ</sequence>
<evidence type="ECO:0000256" key="3">
    <source>
        <dbReference type="ARBA" id="ARBA00005133"/>
    </source>
</evidence>
<dbReference type="PANTHER" id="PTHR43090">
    <property type="entry name" value="1-(5-PHOSPHORIBOSYL)-5-[(5-PHOSPHORIBOSYLAMINO)METHYLIDENEAMINO] IMIDAZOLE-4-CARBOXAMIDE ISOMERASE"/>
    <property type="match status" value="1"/>
</dbReference>
<dbReference type="EMBL" id="UINC01038658">
    <property type="protein sequence ID" value="SVB35989.1"/>
    <property type="molecule type" value="Genomic_DNA"/>
</dbReference>
<dbReference type="AlphaFoldDB" id="A0A382DCV3"/>
<evidence type="ECO:0000256" key="4">
    <source>
        <dbReference type="ARBA" id="ARBA00009667"/>
    </source>
</evidence>
<evidence type="ECO:0000256" key="7">
    <source>
        <dbReference type="ARBA" id="ARBA00022605"/>
    </source>
</evidence>
<dbReference type="InterPro" id="IPR006062">
    <property type="entry name" value="His_biosynth"/>
</dbReference>
<evidence type="ECO:0000256" key="5">
    <source>
        <dbReference type="ARBA" id="ARBA00012550"/>
    </source>
</evidence>
<dbReference type="UniPathway" id="UPA00031">
    <property type="reaction ID" value="UER00009"/>
</dbReference>
<evidence type="ECO:0000256" key="9">
    <source>
        <dbReference type="ARBA" id="ARBA00023235"/>
    </source>
</evidence>
<dbReference type="Gene3D" id="3.20.20.70">
    <property type="entry name" value="Aldolase class I"/>
    <property type="match status" value="1"/>
</dbReference>
<accession>A0A382DCV3</accession>
<dbReference type="CDD" id="cd04732">
    <property type="entry name" value="HisA"/>
    <property type="match status" value="1"/>
</dbReference>
<dbReference type="HAMAP" id="MF_01014">
    <property type="entry name" value="HisA"/>
    <property type="match status" value="1"/>
</dbReference>
<dbReference type="GO" id="GO:0000162">
    <property type="term" value="P:L-tryptophan biosynthetic process"/>
    <property type="evidence" value="ECO:0007669"/>
    <property type="project" value="TreeGrafter"/>
</dbReference>
<evidence type="ECO:0000256" key="8">
    <source>
        <dbReference type="ARBA" id="ARBA00023102"/>
    </source>
</evidence>
<dbReference type="NCBIfam" id="TIGR00007">
    <property type="entry name" value="1-(5-phosphoribosyl)-5-[(5-phosphoribosylamino)methylideneamino]imidazole-4-carboxamide isomerase"/>
    <property type="match status" value="1"/>
</dbReference>
<protein>
    <recommendedName>
        <fullName evidence="5">1-(5-phosphoribosyl)-5-[(5-phosphoribosylamino)methylideneamino]imidazole-4-carboxamideisomerase</fullName>
        <ecNumber evidence="5">5.3.1.16</ecNumber>
    </recommendedName>
</protein>
<evidence type="ECO:0000256" key="1">
    <source>
        <dbReference type="ARBA" id="ARBA00000901"/>
    </source>
</evidence>